<proteinExistence type="predicted"/>
<evidence type="ECO:0000313" key="3">
    <source>
        <dbReference type="Proteomes" id="UP000004030"/>
    </source>
</evidence>
<sequence>MLSRQFLSVKDIADLLKVGEIAVRSWIKSGDLRAVDLRREWRIAPADLEQFLLRHANRPPYEVASQAGQD</sequence>
<feature type="domain" description="Helix-turn-helix" evidence="1">
    <location>
        <begin position="6"/>
        <end position="55"/>
    </location>
</feature>
<dbReference type="PATRIC" id="fig|1088721.3.peg.78"/>
<evidence type="ECO:0000259" key="1">
    <source>
        <dbReference type="Pfam" id="PF12728"/>
    </source>
</evidence>
<dbReference type="RefSeq" id="WP_007010997.1">
    <property type="nucleotide sequence ID" value="NZ_AGFM01000002.1"/>
</dbReference>
<dbReference type="EMBL" id="AGFM01000002">
    <property type="protein sequence ID" value="EHJ63005.1"/>
    <property type="molecule type" value="Genomic_DNA"/>
</dbReference>
<protein>
    <submittedName>
        <fullName evidence="2">DNA binding domain, excisionase family, putative</fullName>
    </submittedName>
</protein>
<dbReference type="Proteomes" id="UP000004030">
    <property type="component" value="Unassembled WGS sequence"/>
</dbReference>
<dbReference type="eggNOG" id="ENOG5033BIC">
    <property type="taxonomic scope" value="Bacteria"/>
</dbReference>
<dbReference type="STRING" id="1088721.JI59_00420"/>
<dbReference type="NCBIfam" id="TIGR01764">
    <property type="entry name" value="excise"/>
    <property type="match status" value="1"/>
</dbReference>
<keyword evidence="3" id="KW-1185">Reference proteome</keyword>
<dbReference type="AlphaFoldDB" id="G6E6V9"/>
<dbReference type="InterPro" id="IPR041657">
    <property type="entry name" value="HTH_17"/>
</dbReference>
<dbReference type="InterPro" id="IPR009061">
    <property type="entry name" value="DNA-bd_dom_put_sf"/>
</dbReference>
<dbReference type="OrthoDB" id="5459819at2"/>
<organism evidence="2 3">
    <name type="scientific">Novosphingobium pentaromativorans US6-1</name>
    <dbReference type="NCBI Taxonomy" id="1088721"/>
    <lineage>
        <taxon>Bacteria</taxon>
        <taxon>Pseudomonadati</taxon>
        <taxon>Pseudomonadota</taxon>
        <taxon>Alphaproteobacteria</taxon>
        <taxon>Sphingomonadales</taxon>
        <taxon>Sphingomonadaceae</taxon>
        <taxon>Novosphingobium</taxon>
    </lineage>
</organism>
<gene>
    <name evidence="2" type="ORF">NSU_0080</name>
</gene>
<dbReference type="GO" id="GO:0003677">
    <property type="term" value="F:DNA binding"/>
    <property type="evidence" value="ECO:0007669"/>
    <property type="project" value="InterPro"/>
</dbReference>
<dbReference type="KEGG" id="npn:JI59_00420"/>
<comment type="caution">
    <text evidence="2">The sequence shown here is derived from an EMBL/GenBank/DDBJ whole genome shotgun (WGS) entry which is preliminary data.</text>
</comment>
<accession>G6E6V9</accession>
<reference evidence="2 3" key="1">
    <citation type="journal article" date="2012" name="J. Bacteriol.">
        <title>Genome sequence of benzo(a)pyrene-degrading bacterium Novosphingobium pentaromativorans US6-1.</title>
        <authorList>
            <person name="Luo Y.R."/>
            <person name="Kang S.G."/>
            <person name="Kim S.J."/>
            <person name="Kim M.R."/>
            <person name="Li N."/>
            <person name="Lee J.H."/>
            <person name="Kwon K.K."/>
        </authorList>
    </citation>
    <scope>NUCLEOTIDE SEQUENCE [LARGE SCALE GENOMIC DNA]</scope>
    <source>
        <strain evidence="2 3">US6-1</strain>
    </source>
</reference>
<evidence type="ECO:0000313" key="2">
    <source>
        <dbReference type="EMBL" id="EHJ63005.1"/>
    </source>
</evidence>
<dbReference type="Pfam" id="PF12728">
    <property type="entry name" value="HTH_17"/>
    <property type="match status" value="1"/>
</dbReference>
<dbReference type="SUPFAM" id="SSF46955">
    <property type="entry name" value="Putative DNA-binding domain"/>
    <property type="match status" value="1"/>
</dbReference>
<name>G6E6V9_9SPHN</name>
<dbReference type="InterPro" id="IPR010093">
    <property type="entry name" value="SinI_DNA-bd"/>
</dbReference>